<feature type="compositionally biased region" description="Polar residues" evidence="4">
    <location>
        <begin position="326"/>
        <end position="353"/>
    </location>
</feature>
<feature type="compositionally biased region" description="Pro residues" evidence="4">
    <location>
        <begin position="642"/>
        <end position="651"/>
    </location>
</feature>
<dbReference type="Gene3D" id="3.30.70.330">
    <property type="match status" value="4"/>
</dbReference>
<evidence type="ECO:0000256" key="3">
    <source>
        <dbReference type="PROSITE-ProRule" id="PRU00176"/>
    </source>
</evidence>
<dbReference type="Pfam" id="PF00076">
    <property type="entry name" value="RRM_1"/>
    <property type="match status" value="3"/>
</dbReference>
<dbReference type="OrthoDB" id="2588702at2759"/>
<evidence type="ECO:0000259" key="5">
    <source>
        <dbReference type="PROSITE" id="PS50102"/>
    </source>
</evidence>
<dbReference type="InterPro" id="IPR050666">
    <property type="entry name" value="ESRP"/>
</dbReference>
<dbReference type="GO" id="GO:0003723">
    <property type="term" value="F:RNA binding"/>
    <property type="evidence" value="ECO:0007669"/>
    <property type="project" value="UniProtKB-UniRule"/>
</dbReference>
<dbReference type="CDD" id="cd12254">
    <property type="entry name" value="RRM_hnRNPH_ESRPs_RBM12_like"/>
    <property type="match status" value="2"/>
</dbReference>
<feature type="region of interest" description="Disordered" evidence="4">
    <location>
        <begin position="326"/>
        <end position="362"/>
    </location>
</feature>
<dbReference type="AlphaFoldDB" id="A0A813NQ30"/>
<accession>A0A813NQ30</accession>
<feature type="compositionally biased region" description="Basic and acidic residues" evidence="4">
    <location>
        <begin position="217"/>
        <end position="236"/>
    </location>
</feature>
<dbReference type="InterPro" id="IPR000504">
    <property type="entry name" value="RRM_dom"/>
</dbReference>
<dbReference type="SMART" id="SM00360">
    <property type="entry name" value="RRM"/>
    <property type="match status" value="4"/>
</dbReference>
<dbReference type="PROSITE" id="PS50102">
    <property type="entry name" value="RRM"/>
    <property type="match status" value="2"/>
</dbReference>
<feature type="domain" description="RRM" evidence="5">
    <location>
        <begin position="661"/>
        <end position="739"/>
    </location>
</feature>
<sequence>MSGPVIIRLQNLPLEARSIDIRKFFEGLLIPDGGVHIIGGERGDAFIAFQSDEDARLAMARDGNILCNAKIKLFLSSKNEMQSVITAARNQLAQLQTPVQVALTPSVQPITSVNPIEKILSNKTHSQQNPLDLLNSITKLFSKTPQESKVEQTQQSPSNISIKEILNILNTTNATTTGTIQKPVQNEPELPKPPKACLLPTPSPPQPQLSSQQVTQHSDKSISRRRHEEKVPEQKPVKTPLLPAPPSLEPIIKVKNFNPNCSYKDVRMFLQGIQIEHNGIKFINDSSSQGNKGQAFVRLVNIVDLKKALCRNGQYYEDRQIEVSQSSEAESTAFTQNTSNPKRINETPKSQNLPTTTTDSTSPSSGFFIKIYGLPARFDDTSLKNMFNNVKFNRIITANPTPIQSKVVNQDGQSETKTFMKAKKLCEVETQLDVERALTRQDERVGKSKIQIFQISKSEYERELSTIKNIDQQIDENYDDGGGSIESEDDEEDSHVILSGLPYSVRLDDIRAFFQGINPKDIVLLTDPDNSRPTGECLCEFYTKLDRDRALSKNDSVFRNRTIKVKPLPSYDYKQVLNQFTKKSKPVAKTPLLGAKPALLATPQSHSERPKPIHEFEESSNKRPYSNYSNYSSNKRVKQSSPTPPIDLPPLPTELQKYKNSIVLLSNVSYEATREDILELFKYYSPIEQTLKIRHDDRGQPTGDAIVACRSHDEASKACRSLNGVDFMGRNIRAVLISP</sequence>
<reference evidence="6" key="1">
    <citation type="submission" date="2021-02" db="EMBL/GenBank/DDBJ databases">
        <authorList>
            <person name="Nowell W R."/>
        </authorList>
    </citation>
    <scope>NUCLEOTIDE SEQUENCE</scope>
    <source>
        <strain evidence="6">Ploen Becks lab</strain>
    </source>
</reference>
<feature type="region of interest" description="Disordered" evidence="4">
    <location>
        <begin position="179"/>
        <end position="244"/>
    </location>
</feature>
<proteinExistence type="predicted"/>
<gene>
    <name evidence="6" type="ORF">OXX778_LOCUS3184</name>
</gene>
<name>A0A813NQ30_9BILA</name>
<dbReference type="InterPro" id="IPR012677">
    <property type="entry name" value="Nucleotide-bd_a/b_plait_sf"/>
</dbReference>
<feature type="compositionally biased region" description="Basic and acidic residues" evidence="4">
    <location>
        <begin position="606"/>
        <end position="621"/>
    </location>
</feature>
<keyword evidence="2 3" id="KW-0694">RNA-binding</keyword>
<dbReference type="SUPFAM" id="SSF54928">
    <property type="entry name" value="RNA-binding domain, RBD"/>
    <property type="match status" value="3"/>
</dbReference>
<protein>
    <recommendedName>
        <fullName evidence="5">RRM domain-containing protein</fullName>
    </recommendedName>
</protein>
<keyword evidence="1" id="KW-0677">Repeat</keyword>
<evidence type="ECO:0000313" key="7">
    <source>
        <dbReference type="Proteomes" id="UP000663879"/>
    </source>
</evidence>
<keyword evidence="7" id="KW-1185">Reference proteome</keyword>
<comment type="caution">
    <text evidence="6">The sequence shown here is derived from an EMBL/GenBank/DDBJ whole genome shotgun (WGS) entry which is preliminary data.</text>
</comment>
<organism evidence="6 7">
    <name type="scientific">Brachionus calyciflorus</name>
    <dbReference type="NCBI Taxonomy" id="104777"/>
    <lineage>
        <taxon>Eukaryota</taxon>
        <taxon>Metazoa</taxon>
        <taxon>Spiralia</taxon>
        <taxon>Gnathifera</taxon>
        <taxon>Rotifera</taxon>
        <taxon>Eurotatoria</taxon>
        <taxon>Monogononta</taxon>
        <taxon>Pseudotrocha</taxon>
        <taxon>Ploima</taxon>
        <taxon>Brachionidae</taxon>
        <taxon>Brachionus</taxon>
    </lineage>
</organism>
<dbReference type="CDD" id="cd12510">
    <property type="entry name" value="RRM1_RBM12_like"/>
    <property type="match status" value="1"/>
</dbReference>
<evidence type="ECO:0000256" key="4">
    <source>
        <dbReference type="SAM" id="MobiDB-lite"/>
    </source>
</evidence>
<dbReference type="Proteomes" id="UP000663879">
    <property type="component" value="Unassembled WGS sequence"/>
</dbReference>
<evidence type="ECO:0000313" key="6">
    <source>
        <dbReference type="EMBL" id="CAF0737030.1"/>
    </source>
</evidence>
<feature type="domain" description="RRM" evidence="5">
    <location>
        <begin position="5"/>
        <end position="78"/>
    </location>
</feature>
<dbReference type="PANTHER" id="PTHR13976">
    <property type="entry name" value="HETEROGENEOUS NUCLEAR RIBONUCLEOPROTEIN-RELATED"/>
    <property type="match status" value="1"/>
</dbReference>
<dbReference type="InterPro" id="IPR035979">
    <property type="entry name" value="RBD_domain_sf"/>
</dbReference>
<feature type="compositionally biased region" description="Low complexity" evidence="4">
    <location>
        <begin position="622"/>
        <end position="634"/>
    </location>
</feature>
<evidence type="ECO:0000256" key="2">
    <source>
        <dbReference type="ARBA" id="ARBA00022884"/>
    </source>
</evidence>
<dbReference type="EMBL" id="CAJNOC010000273">
    <property type="protein sequence ID" value="CAF0737030.1"/>
    <property type="molecule type" value="Genomic_DNA"/>
</dbReference>
<feature type="region of interest" description="Disordered" evidence="4">
    <location>
        <begin position="599"/>
        <end position="651"/>
    </location>
</feature>
<evidence type="ECO:0000256" key="1">
    <source>
        <dbReference type="ARBA" id="ARBA00022737"/>
    </source>
</evidence>